<dbReference type="AlphaFoldDB" id="A0A0B2WL61"/>
<evidence type="ECO:0000313" key="3">
    <source>
        <dbReference type="EMBL" id="KHN94688.1"/>
    </source>
</evidence>
<evidence type="ECO:0000256" key="2">
    <source>
        <dbReference type="SAM" id="SignalP"/>
    </source>
</evidence>
<gene>
    <name evidence="3" type="ORF">MAM_07443</name>
</gene>
<protein>
    <submittedName>
        <fullName evidence="3">Uncharacterized protein</fullName>
    </submittedName>
</protein>
<accession>A0A0B2WL61</accession>
<keyword evidence="2" id="KW-0732">Signal</keyword>
<proteinExistence type="predicted"/>
<evidence type="ECO:0000256" key="1">
    <source>
        <dbReference type="SAM" id="MobiDB-lite"/>
    </source>
</evidence>
<keyword evidence="4" id="KW-1185">Reference proteome</keyword>
<feature type="signal peptide" evidence="2">
    <location>
        <begin position="1"/>
        <end position="17"/>
    </location>
</feature>
<dbReference type="HOGENOM" id="CLU_1261776_0_0_1"/>
<sequence length="219" mass="22901">MKTSVVLINILVGLVAARPLAVRDPQSSSFNGAQLYYNDEEEADSSRPAPASNSNGGLFNGAQLNYGGEEEADSSRPDPASNSNGGLFNGAQLNYGGEEEADSSRPDPASNSNGGLFNGAQLNYGGDEEANSSDDIRGGLLQHPKTSQPKPGKYGELSPESCRNVRKNLGAEFAAGLGVRASPSLLVQPAKLTSSVLTTRRETRRCGANSNVGKSRDPD</sequence>
<feature type="chain" id="PRO_5002078309" evidence="2">
    <location>
        <begin position="18"/>
        <end position="219"/>
    </location>
</feature>
<feature type="region of interest" description="Disordered" evidence="1">
    <location>
        <begin position="25"/>
        <end position="161"/>
    </location>
</feature>
<dbReference type="Proteomes" id="UP000030816">
    <property type="component" value="Unassembled WGS sequence"/>
</dbReference>
<dbReference type="RefSeq" id="XP_040675754.1">
    <property type="nucleotide sequence ID" value="XM_040826241.1"/>
</dbReference>
<comment type="caution">
    <text evidence="3">The sequence shown here is derived from an EMBL/GenBank/DDBJ whole genome shotgun (WGS) entry which is preliminary data.</text>
</comment>
<dbReference type="GeneID" id="63741898"/>
<organism evidence="3 4">
    <name type="scientific">Metarhizium album (strain ARSEF 1941)</name>
    <dbReference type="NCBI Taxonomy" id="1081103"/>
    <lineage>
        <taxon>Eukaryota</taxon>
        <taxon>Fungi</taxon>
        <taxon>Dikarya</taxon>
        <taxon>Ascomycota</taxon>
        <taxon>Pezizomycotina</taxon>
        <taxon>Sordariomycetes</taxon>
        <taxon>Hypocreomycetidae</taxon>
        <taxon>Hypocreales</taxon>
        <taxon>Clavicipitaceae</taxon>
        <taxon>Metarhizium</taxon>
    </lineage>
</organism>
<reference evidence="3 4" key="1">
    <citation type="journal article" date="2014" name="Proc. Natl. Acad. Sci. U.S.A.">
        <title>Trajectory and genomic determinants of fungal-pathogen speciation and host adaptation.</title>
        <authorList>
            <person name="Hu X."/>
            <person name="Xiao G."/>
            <person name="Zheng P."/>
            <person name="Shang Y."/>
            <person name="Su Y."/>
            <person name="Zhang X."/>
            <person name="Liu X."/>
            <person name="Zhan S."/>
            <person name="St Leger R.J."/>
            <person name="Wang C."/>
        </authorList>
    </citation>
    <scope>NUCLEOTIDE SEQUENCE [LARGE SCALE GENOMIC DNA]</scope>
    <source>
        <strain evidence="3 4">ARSEF 1941</strain>
    </source>
</reference>
<dbReference type="EMBL" id="AZHE01000031">
    <property type="protein sequence ID" value="KHN94688.1"/>
    <property type="molecule type" value="Genomic_DNA"/>
</dbReference>
<evidence type="ECO:0000313" key="4">
    <source>
        <dbReference type="Proteomes" id="UP000030816"/>
    </source>
</evidence>
<name>A0A0B2WL61_METAS</name>
<feature type="region of interest" description="Disordered" evidence="1">
    <location>
        <begin position="198"/>
        <end position="219"/>
    </location>
</feature>